<comment type="caution">
    <text evidence="3">Lacks conserved residue(s) required for the propagation of feature annotation.</text>
</comment>
<dbReference type="InterPro" id="IPR008513">
    <property type="entry name" value="tRNA(Met)_cyd_acetate_ligase"/>
</dbReference>
<gene>
    <name evidence="3" type="primary">tmcAL</name>
    <name evidence="5" type="ORF">E0F66_02635</name>
    <name evidence="4" type="ORF">E0F67_03895</name>
</gene>
<comment type="similarity">
    <text evidence="3">Belongs to the TmcAL family.</text>
</comment>
<dbReference type="Pfam" id="PF05636">
    <property type="entry name" value="HIGH_NTase1"/>
    <property type="match status" value="1"/>
</dbReference>
<evidence type="ECO:0000256" key="1">
    <source>
        <dbReference type="ARBA" id="ARBA00022598"/>
    </source>
</evidence>
<dbReference type="AlphaFoldDB" id="A0A5S4THD7"/>
<feature type="binding site" evidence="3">
    <location>
        <position position="96"/>
    </location>
    <ligand>
        <name>ATP</name>
        <dbReference type="ChEBI" id="CHEBI:30616"/>
    </ligand>
</feature>
<reference evidence="6 7" key="1">
    <citation type="submission" date="2019-02" db="EMBL/GenBank/DDBJ databases">
        <title>Novel genomic isolates of S. pyogenes and S. dysgalactiae subsp. equisimilis associated to necrotising fasciitis (NSTI).</title>
        <authorList>
            <person name="Barrantes I."/>
        </authorList>
    </citation>
    <scope>NUCLEOTIDE SEQUENCE [LARGE SCALE GENOMIC DNA]</scope>
    <source>
        <strain evidence="5 6">SPY2028</strain>
        <strain evidence="4 7">SPY5003</strain>
    </source>
</reference>
<dbReference type="Gene3D" id="3.40.50.620">
    <property type="entry name" value="HUPs"/>
    <property type="match status" value="1"/>
</dbReference>
<dbReference type="PANTHER" id="PTHR37825:SF1">
    <property type="entry name" value="TRNA(MET) CYTIDINE ACETATE LIGASE"/>
    <property type="match status" value="1"/>
</dbReference>
<dbReference type="GO" id="GO:0016740">
    <property type="term" value="F:transferase activity"/>
    <property type="evidence" value="ECO:0007669"/>
    <property type="project" value="UniProtKB-KW"/>
</dbReference>
<keyword evidence="3" id="KW-0694">RNA-binding</keyword>
<accession>A0A5S4THD7</accession>
<dbReference type="GO" id="GO:0006400">
    <property type="term" value="P:tRNA modification"/>
    <property type="evidence" value="ECO:0007669"/>
    <property type="project" value="UniProtKB-UniRule"/>
</dbReference>
<evidence type="ECO:0000313" key="4">
    <source>
        <dbReference type="EMBL" id="TYK96192.1"/>
    </source>
</evidence>
<dbReference type="NCBIfam" id="NF010191">
    <property type="entry name" value="PRK13670.1"/>
    <property type="match status" value="1"/>
</dbReference>
<keyword evidence="4" id="KW-0808">Transferase</keyword>
<dbReference type="PANTHER" id="PTHR37825">
    <property type="entry name" value="TRNA(MET) CYTIDINE ACETATE LIGASE"/>
    <property type="match status" value="1"/>
</dbReference>
<keyword evidence="3" id="KW-0547">Nucleotide-binding</keyword>
<dbReference type="Proteomes" id="UP000325300">
    <property type="component" value="Unassembled WGS sequence"/>
</dbReference>
<dbReference type="OMA" id="IYQMSEG"/>
<proteinExistence type="inferred from homology"/>
<dbReference type="HAMAP" id="MF_01539">
    <property type="entry name" value="TmcAL"/>
    <property type="match status" value="1"/>
</dbReference>
<feature type="binding site" evidence="3">
    <location>
        <position position="152"/>
    </location>
    <ligand>
        <name>ATP</name>
        <dbReference type="ChEBI" id="CHEBI:30616"/>
    </ligand>
</feature>
<protein>
    <recommendedName>
        <fullName evidence="3">tRNA(Met) cytidine acetate ligase</fullName>
        <ecNumber evidence="3">6.3.4.-</ecNumber>
    </recommendedName>
</protein>
<keyword evidence="1 3" id="KW-0436">Ligase</keyword>
<organism evidence="4 7">
    <name type="scientific">Streptococcus pyogenes</name>
    <dbReference type="NCBI Taxonomy" id="1314"/>
    <lineage>
        <taxon>Bacteria</taxon>
        <taxon>Bacillati</taxon>
        <taxon>Bacillota</taxon>
        <taxon>Bacilli</taxon>
        <taxon>Lactobacillales</taxon>
        <taxon>Streptococcaceae</taxon>
        <taxon>Streptococcus</taxon>
    </lineage>
</organism>
<comment type="function">
    <text evidence="3">Catalyzes the formation of N(4)-acetylcytidine (ac(4)C) at the wobble position of elongator tRNA(Met), using acetate and ATP as substrates. First activates an acetate ion to form acetyladenylate (Ac-AMP) and then transfers the acetyl group to tRNA to form ac(4)C34.</text>
</comment>
<dbReference type="GO" id="GO:0005524">
    <property type="term" value="F:ATP binding"/>
    <property type="evidence" value="ECO:0007669"/>
    <property type="project" value="UniProtKB-KW"/>
</dbReference>
<sequence length="368" mass="41646">MTVTGIIAEFNPFHNGHKYLLETAEGLKIIAMSGNFMQRGEPALIDKWIRSEMALKNGADIVVELPFFVSVQSADYFAQGAIDILCQLGIQQLAFGTENVIDYQKLIKVYEKKSEQMTAYLSTLEDTLSYPQKTQKMWEIFAGVKFSGQTPNHILGLSYAKASAGKHIQLCPIKRQGAAYHSKDKNHLLASASAIRQHLNDWDFISHSVPNAGLLINNPHMSWDHYFSFLKYQILNHSDLTSIFQVNDELASRIKKAIKVSQNIDHLVDTVATKRYTKARVRRILTYILVNAKEPTLPKGIHILGFTSKGQAHLKKLKKSRPLITRIGAETWDEMTQKADSIYQLGHQDIPEQSFGRIPIIIKNERLN</sequence>
<comment type="caution">
    <text evidence="4">The sequence shown here is derived from an EMBL/GenBank/DDBJ whole genome shotgun (WGS) entry which is preliminary data.</text>
</comment>
<evidence type="ECO:0000313" key="5">
    <source>
        <dbReference type="EMBL" id="TYL01486.1"/>
    </source>
</evidence>
<evidence type="ECO:0000256" key="2">
    <source>
        <dbReference type="ARBA" id="ARBA00022694"/>
    </source>
</evidence>
<dbReference type="SMR" id="A0A5S4THD7"/>
<comment type="catalytic activity">
    <reaction evidence="3">
        <text>cytidine(34) in elongator tRNA(Met) + acetate + ATP = N(4)-acetylcytidine(34) in elongator tRNA(Met) + AMP + diphosphate</text>
        <dbReference type="Rhea" id="RHEA:58144"/>
        <dbReference type="Rhea" id="RHEA-COMP:10693"/>
        <dbReference type="Rhea" id="RHEA-COMP:10694"/>
        <dbReference type="ChEBI" id="CHEBI:30089"/>
        <dbReference type="ChEBI" id="CHEBI:30616"/>
        <dbReference type="ChEBI" id="CHEBI:33019"/>
        <dbReference type="ChEBI" id="CHEBI:74900"/>
        <dbReference type="ChEBI" id="CHEBI:82748"/>
        <dbReference type="ChEBI" id="CHEBI:456215"/>
    </reaction>
</comment>
<dbReference type="Proteomes" id="UP000324058">
    <property type="component" value="Unassembled WGS sequence"/>
</dbReference>
<keyword evidence="3" id="KW-0820">tRNA-binding</keyword>
<dbReference type="EC" id="6.3.4.-" evidence="3"/>
<dbReference type="GO" id="GO:0000049">
    <property type="term" value="F:tRNA binding"/>
    <property type="evidence" value="ECO:0007669"/>
    <property type="project" value="UniProtKB-KW"/>
</dbReference>
<dbReference type="EMBL" id="SJLI01000001">
    <property type="protein sequence ID" value="TYK96192.1"/>
    <property type="molecule type" value="Genomic_DNA"/>
</dbReference>
<evidence type="ECO:0000256" key="3">
    <source>
        <dbReference type="HAMAP-Rule" id="MF_01539"/>
    </source>
</evidence>
<dbReference type="RefSeq" id="WP_002991082.1">
    <property type="nucleotide sequence ID" value="NZ_AP014596.1"/>
</dbReference>
<dbReference type="OrthoDB" id="9769796at2"/>
<keyword evidence="2 3" id="KW-0819">tRNA processing</keyword>
<name>A0A5S4THD7_STRPY</name>
<comment type="subcellular location">
    <subcellularLocation>
        <location evidence="3">Cytoplasm</location>
    </subcellularLocation>
</comment>
<keyword evidence="3" id="KW-0067">ATP-binding</keyword>
<dbReference type="STRING" id="1314.SD89_08455"/>
<dbReference type="SUPFAM" id="SSF52374">
    <property type="entry name" value="Nucleotidylyl transferase"/>
    <property type="match status" value="1"/>
</dbReference>
<feature type="binding site" evidence="3">
    <location>
        <position position="175"/>
    </location>
    <ligand>
        <name>ATP</name>
        <dbReference type="ChEBI" id="CHEBI:30616"/>
    </ligand>
</feature>
<dbReference type="InterPro" id="IPR014729">
    <property type="entry name" value="Rossmann-like_a/b/a_fold"/>
</dbReference>
<dbReference type="EMBL" id="SJLL01000001">
    <property type="protein sequence ID" value="TYL01486.1"/>
    <property type="molecule type" value="Genomic_DNA"/>
</dbReference>
<dbReference type="GO" id="GO:0016879">
    <property type="term" value="F:ligase activity, forming carbon-nitrogen bonds"/>
    <property type="evidence" value="ECO:0007669"/>
    <property type="project" value="UniProtKB-UniRule"/>
</dbReference>
<evidence type="ECO:0000313" key="7">
    <source>
        <dbReference type="Proteomes" id="UP000325300"/>
    </source>
</evidence>
<evidence type="ECO:0000313" key="6">
    <source>
        <dbReference type="Proteomes" id="UP000324058"/>
    </source>
</evidence>
<feature type="binding site" evidence="3">
    <location>
        <begin position="7"/>
        <end position="20"/>
    </location>
    <ligand>
        <name>ATP</name>
        <dbReference type="ChEBI" id="CHEBI:30616"/>
    </ligand>
</feature>
<dbReference type="GO" id="GO:0005737">
    <property type="term" value="C:cytoplasm"/>
    <property type="evidence" value="ECO:0007669"/>
    <property type="project" value="UniProtKB-SubCell"/>
</dbReference>
<keyword evidence="3" id="KW-0963">Cytoplasm</keyword>